<evidence type="ECO:0000256" key="2">
    <source>
        <dbReference type="SAM" id="MobiDB-lite"/>
    </source>
</evidence>
<organism evidence="3">
    <name type="scientific">Fagus sylvatica</name>
    <name type="common">Beechnut</name>
    <dbReference type="NCBI Taxonomy" id="28930"/>
    <lineage>
        <taxon>Eukaryota</taxon>
        <taxon>Viridiplantae</taxon>
        <taxon>Streptophyta</taxon>
        <taxon>Embryophyta</taxon>
        <taxon>Tracheophyta</taxon>
        <taxon>Spermatophyta</taxon>
        <taxon>Magnoliopsida</taxon>
        <taxon>eudicotyledons</taxon>
        <taxon>Gunneridae</taxon>
        <taxon>Pentapetalae</taxon>
        <taxon>rosids</taxon>
        <taxon>fabids</taxon>
        <taxon>Fagales</taxon>
        <taxon>Fagaceae</taxon>
        <taxon>Fagus</taxon>
    </lineage>
</organism>
<feature type="coiled-coil region" evidence="1">
    <location>
        <begin position="457"/>
        <end position="484"/>
    </location>
</feature>
<dbReference type="PANTHER" id="PTHR35358:SF7">
    <property type="entry name" value="EXPRESSED PROTEIN"/>
    <property type="match status" value="1"/>
</dbReference>
<evidence type="ECO:0008006" key="4">
    <source>
        <dbReference type="Google" id="ProtNLM"/>
    </source>
</evidence>
<sequence length="519" mass="57391">MKESSDEEYMISTSEKVSSLASWSSIPSRKSARIRSGNLELEKPRKISKLMDCEADKKTEVTKPVKLKDNQQKRKGMKIKLPMPPKLLGKQKKSTMYCINSSIFLGEKAVTPRGPSAATSKQETVSPDNKIQGNKEAEGAINDKQAGVTRKDIDAQTFRDISTKAYEISPAVFSSMASDQNVQGVETVSPDKVPQGYNARQGDHLSCNGIDSSLHQNASSYNESSSSDMPVCVEVAGERSIMMAEQELKGAQKTFETHIPEETADGAGANAAVISTSMPSEQDVQAAVVFTDTALQGDDEEMGTYSPDRVSCKSFGPSLFHMASTFCDISSDATSAFDNTVERVGPYSVSVEYAPTLRAIIEKYSDIARDCRLKSPEMLKDLLEKVCTAVQTLQQLPFNKLKEHCLASINDVIVVAEGANLDVEWLRYHHNEIMETVDLIPQYKNLKYDLATTNGLLKSKKEILDSKKLEILKLQSECRMVESELSCITETRDFLKKKINNVQPKLQRYHHRSAGDGLL</sequence>
<proteinExistence type="predicted"/>
<name>A0A2N9F724_FAGSY</name>
<dbReference type="InterPro" id="IPR007942">
    <property type="entry name" value="PLipase-like"/>
</dbReference>
<keyword evidence="1" id="KW-0175">Coiled coil</keyword>
<protein>
    <recommendedName>
        <fullName evidence="4">Phospholipase-like protein</fullName>
    </recommendedName>
</protein>
<accession>A0A2N9F724</accession>
<reference evidence="3" key="1">
    <citation type="submission" date="2018-02" db="EMBL/GenBank/DDBJ databases">
        <authorList>
            <person name="Cohen D.B."/>
            <person name="Kent A.D."/>
        </authorList>
    </citation>
    <scope>NUCLEOTIDE SEQUENCE</scope>
</reference>
<evidence type="ECO:0000313" key="3">
    <source>
        <dbReference type="EMBL" id="SPC82895.1"/>
    </source>
</evidence>
<feature type="compositionally biased region" description="Polar residues" evidence="2">
    <location>
        <begin position="117"/>
        <end position="132"/>
    </location>
</feature>
<dbReference type="EMBL" id="OIVN01000606">
    <property type="protein sequence ID" value="SPC82895.1"/>
    <property type="molecule type" value="Genomic_DNA"/>
</dbReference>
<dbReference type="AlphaFoldDB" id="A0A2N9F724"/>
<evidence type="ECO:0000256" key="1">
    <source>
        <dbReference type="SAM" id="Coils"/>
    </source>
</evidence>
<feature type="region of interest" description="Disordered" evidence="2">
    <location>
        <begin position="111"/>
        <end position="145"/>
    </location>
</feature>
<dbReference type="Pfam" id="PF05278">
    <property type="entry name" value="PEARLI-4"/>
    <property type="match status" value="1"/>
</dbReference>
<dbReference type="PANTHER" id="PTHR35358">
    <property type="entry name" value="OS06G0711100 PROTEIN"/>
    <property type="match status" value="1"/>
</dbReference>
<gene>
    <name evidence="3" type="ORF">FSB_LOCUS10777</name>
</gene>